<dbReference type="GO" id="GO:0005829">
    <property type="term" value="C:cytosol"/>
    <property type="evidence" value="ECO:0007669"/>
    <property type="project" value="TreeGrafter"/>
</dbReference>
<proteinExistence type="predicted"/>
<protein>
    <recommendedName>
        <fullName evidence="3">Lysine decarboxylase</fullName>
    </recommendedName>
</protein>
<dbReference type="InterPro" id="IPR052341">
    <property type="entry name" value="LOG_family_nucleotidases"/>
</dbReference>
<gene>
    <name evidence="1" type="ORF">A2975_00985</name>
</gene>
<dbReference type="Proteomes" id="UP000178429">
    <property type="component" value="Unassembled WGS sequence"/>
</dbReference>
<comment type="caution">
    <text evidence="1">The sequence shown here is derived from an EMBL/GenBank/DDBJ whole genome shotgun (WGS) entry which is preliminary data.</text>
</comment>
<evidence type="ECO:0000313" key="1">
    <source>
        <dbReference type="EMBL" id="OGM69670.1"/>
    </source>
</evidence>
<dbReference type="SUPFAM" id="SSF102405">
    <property type="entry name" value="MCP/YpsA-like"/>
    <property type="match status" value="1"/>
</dbReference>
<accession>A0A1F8C0L2</accession>
<dbReference type="PANTHER" id="PTHR43393:SF3">
    <property type="entry name" value="LYSINE DECARBOXYLASE-LIKE PROTEIN"/>
    <property type="match status" value="1"/>
</dbReference>
<dbReference type="STRING" id="1802525.A2975_00985"/>
<evidence type="ECO:0000313" key="2">
    <source>
        <dbReference type="Proteomes" id="UP000178429"/>
    </source>
</evidence>
<name>A0A1F8C0L2_9BACT</name>
<dbReference type="AlphaFoldDB" id="A0A1F8C0L2"/>
<dbReference type="EMBL" id="MGHL01000010">
    <property type="protein sequence ID" value="OGM69670.1"/>
    <property type="molecule type" value="Genomic_DNA"/>
</dbReference>
<reference evidence="1 2" key="1">
    <citation type="journal article" date="2016" name="Nat. Commun.">
        <title>Thousands of microbial genomes shed light on interconnected biogeochemical processes in an aquifer system.</title>
        <authorList>
            <person name="Anantharaman K."/>
            <person name="Brown C.T."/>
            <person name="Hug L.A."/>
            <person name="Sharon I."/>
            <person name="Castelle C.J."/>
            <person name="Probst A.J."/>
            <person name="Thomas B.C."/>
            <person name="Singh A."/>
            <person name="Wilkins M.J."/>
            <person name="Karaoz U."/>
            <person name="Brodie E.L."/>
            <person name="Williams K.H."/>
            <person name="Hubbard S.S."/>
            <person name="Banfield J.F."/>
        </authorList>
    </citation>
    <scope>NUCLEOTIDE SEQUENCE [LARGE SCALE GENOMIC DNA]</scope>
</reference>
<dbReference type="Gene3D" id="3.40.50.450">
    <property type="match status" value="1"/>
</dbReference>
<dbReference type="InterPro" id="IPR041164">
    <property type="entry name" value="LDcluster4"/>
</dbReference>
<organism evidence="1 2">
    <name type="scientific">Candidatus Woesebacteria bacterium RIFCSPLOWO2_01_FULL_44_14</name>
    <dbReference type="NCBI Taxonomy" id="1802525"/>
    <lineage>
        <taxon>Bacteria</taxon>
        <taxon>Candidatus Woeseibacteriota</taxon>
    </lineage>
</organism>
<evidence type="ECO:0008006" key="3">
    <source>
        <dbReference type="Google" id="ProtNLM"/>
    </source>
</evidence>
<dbReference type="PANTHER" id="PTHR43393">
    <property type="entry name" value="CYTOKININ RIBOSIDE 5'-MONOPHOSPHATE PHOSPHORIBOHYDROLASE"/>
    <property type="match status" value="1"/>
</dbReference>
<dbReference type="Pfam" id="PF18306">
    <property type="entry name" value="LDcluster4"/>
    <property type="match status" value="1"/>
</dbReference>
<sequence length="214" mass="24101">MDELGKPKVPVIEVIKNIAFFGDAEVPQSDPAYQDAFEIAKLLASEGFTIVNGGGPGVMDASTKGAETAKGETVSVTFYPKDTTTFEGRYIENVTDREVVTTNYIDRMFKLLEHAHMFIIFKGGTGTISEFGTAWVLAKLYHGHHKPFILYGDFWVEIIDTIKKNMNISQMELSVFEIVIRKEDILPTIRRFEANAKKIDHSHCRVCAERAFMQ</sequence>